<name>A0A940DII4_9FIRM</name>
<dbReference type="Proteomes" id="UP000727857">
    <property type="component" value="Unassembled WGS sequence"/>
</dbReference>
<accession>A0A940DII4</accession>
<reference evidence="1" key="1">
    <citation type="submission" date="2020-10" db="EMBL/GenBank/DDBJ databases">
        <authorList>
            <person name="Gilroy R."/>
        </authorList>
    </citation>
    <scope>NUCLEOTIDE SEQUENCE</scope>
    <source>
        <strain evidence="1">517</strain>
    </source>
</reference>
<dbReference type="EMBL" id="JADINF010000113">
    <property type="protein sequence ID" value="MBO8424253.1"/>
    <property type="molecule type" value="Genomic_DNA"/>
</dbReference>
<proteinExistence type="predicted"/>
<organism evidence="1 2">
    <name type="scientific">Candidatus Stercoripulliclostridium pullicola</name>
    <dbReference type="NCBI Taxonomy" id="2840953"/>
    <lineage>
        <taxon>Bacteria</taxon>
        <taxon>Bacillati</taxon>
        <taxon>Bacillota</taxon>
        <taxon>Clostridia</taxon>
        <taxon>Eubacteriales</taxon>
        <taxon>Candidatus Stercoripulliclostridium</taxon>
    </lineage>
</organism>
<comment type="caution">
    <text evidence="1">The sequence shown here is derived from an EMBL/GenBank/DDBJ whole genome shotgun (WGS) entry which is preliminary data.</text>
</comment>
<evidence type="ECO:0000313" key="2">
    <source>
        <dbReference type="Proteomes" id="UP000727857"/>
    </source>
</evidence>
<dbReference type="AlphaFoldDB" id="A0A940DII4"/>
<reference evidence="1" key="2">
    <citation type="journal article" date="2021" name="PeerJ">
        <title>Extensive microbial diversity within the chicken gut microbiome revealed by metagenomics and culture.</title>
        <authorList>
            <person name="Gilroy R."/>
            <person name="Ravi A."/>
            <person name="Getino M."/>
            <person name="Pursley I."/>
            <person name="Horton D.L."/>
            <person name="Alikhan N.F."/>
            <person name="Baker D."/>
            <person name="Gharbi K."/>
            <person name="Hall N."/>
            <person name="Watson M."/>
            <person name="Adriaenssens E.M."/>
            <person name="Foster-Nyarko E."/>
            <person name="Jarju S."/>
            <person name="Secka A."/>
            <person name="Antonio M."/>
            <person name="Oren A."/>
            <person name="Chaudhuri R.R."/>
            <person name="La Ragione R."/>
            <person name="Hildebrand F."/>
            <person name="Pallen M.J."/>
        </authorList>
    </citation>
    <scope>NUCLEOTIDE SEQUENCE</scope>
    <source>
        <strain evidence="1">517</strain>
    </source>
</reference>
<sequence>SRDEDVVSEILRSGIKLVASAHADDPEEFFRRAAGLRECFSYVVVLGYKPRAGSIKSVIRL</sequence>
<protein>
    <submittedName>
        <fullName evidence="1">Uncharacterized protein</fullName>
    </submittedName>
</protein>
<gene>
    <name evidence="1" type="ORF">IAB16_04480</name>
</gene>
<feature type="non-terminal residue" evidence="1">
    <location>
        <position position="1"/>
    </location>
</feature>
<evidence type="ECO:0000313" key="1">
    <source>
        <dbReference type="EMBL" id="MBO8424253.1"/>
    </source>
</evidence>